<keyword evidence="3" id="KW-1185">Reference proteome</keyword>
<evidence type="ECO:0000313" key="2">
    <source>
        <dbReference type="EnsemblPlants" id="Pp3c23_16510V3.1"/>
    </source>
</evidence>
<sequence length="52" mass="5733">MVAIWAQRSTINLVAEDSSVLMISAARPKREPEAAYCKNLNILPIGKTSNFI</sequence>
<evidence type="ECO:0000313" key="1">
    <source>
        <dbReference type="EMBL" id="PNR29480.1"/>
    </source>
</evidence>
<dbReference type="AlphaFoldDB" id="A0A2K1IJM7"/>
<dbReference type="EMBL" id="ABEU02000023">
    <property type="protein sequence ID" value="PNR29480.1"/>
    <property type="molecule type" value="Genomic_DNA"/>
</dbReference>
<reference evidence="1 3" key="1">
    <citation type="journal article" date="2008" name="Science">
        <title>The Physcomitrella genome reveals evolutionary insights into the conquest of land by plants.</title>
        <authorList>
            <person name="Rensing S."/>
            <person name="Lang D."/>
            <person name="Zimmer A."/>
            <person name="Terry A."/>
            <person name="Salamov A."/>
            <person name="Shapiro H."/>
            <person name="Nishiyama T."/>
            <person name="Perroud P.-F."/>
            <person name="Lindquist E."/>
            <person name="Kamisugi Y."/>
            <person name="Tanahashi T."/>
            <person name="Sakakibara K."/>
            <person name="Fujita T."/>
            <person name="Oishi K."/>
            <person name="Shin-I T."/>
            <person name="Kuroki Y."/>
            <person name="Toyoda A."/>
            <person name="Suzuki Y."/>
            <person name="Hashimoto A."/>
            <person name="Yamaguchi K."/>
            <person name="Sugano A."/>
            <person name="Kohara Y."/>
            <person name="Fujiyama A."/>
            <person name="Anterola A."/>
            <person name="Aoki S."/>
            <person name="Ashton N."/>
            <person name="Barbazuk W.B."/>
            <person name="Barker E."/>
            <person name="Bennetzen J."/>
            <person name="Bezanilla M."/>
            <person name="Blankenship R."/>
            <person name="Cho S.H."/>
            <person name="Dutcher S."/>
            <person name="Estelle M."/>
            <person name="Fawcett J.A."/>
            <person name="Gundlach H."/>
            <person name="Hanada K."/>
            <person name="Heyl A."/>
            <person name="Hicks K.A."/>
            <person name="Hugh J."/>
            <person name="Lohr M."/>
            <person name="Mayer K."/>
            <person name="Melkozernov A."/>
            <person name="Murata T."/>
            <person name="Nelson D."/>
            <person name="Pils B."/>
            <person name="Prigge M."/>
            <person name="Reiss B."/>
            <person name="Renner T."/>
            <person name="Rombauts S."/>
            <person name="Rushton P."/>
            <person name="Sanderfoot A."/>
            <person name="Schween G."/>
            <person name="Shiu S.-H."/>
            <person name="Stueber K."/>
            <person name="Theodoulou F.L."/>
            <person name="Tu H."/>
            <person name="Van de Peer Y."/>
            <person name="Verrier P.J."/>
            <person name="Waters E."/>
            <person name="Wood A."/>
            <person name="Yang L."/>
            <person name="Cove D."/>
            <person name="Cuming A."/>
            <person name="Hasebe M."/>
            <person name="Lucas S."/>
            <person name="Mishler D.B."/>
            <person name="Reski R."/>
            <person name="Grigoriev I."/>
            <person name="Quatrano R.S."/>
            <person name="Boore J.L."/>
        </authorList>
    </citation>
    <scope>NUCLEOTIDE SEQUENCE [LARGE SCALE GENOMIC DNA]</scope>
    <source>
        <strain evidence="2 3">cv. Gransden 2004</strain>
    </source>
</reference>
<organism evidence="1">
    <name type="scientific">Physcomitrium patens</name>
    <name type="common">Spreading-leaved earth moss</name>
    <name type="synonym">Physcomitrella patens</name>
    <dbReference type="NCBI Taxonomy" id="3218"/>
    <lineage>
        <taxon>Eukaryota</taxon>
        <taxon>Viridiplantae</taxon>
        <taxon>Streptophyta</taxon>
        <taxon>Embryophyta</taxon>
        <taxon>Bryophyta</taxon>
        <taxon>Bryophytina</taxon>
        <taxon>Bryopsida</taxon>
        <taxon>Funariidae</taxon>
        <taxon>Funariales</taxon>
        <taxon>Funariaceae</taxon>
        <taxon>Physcomitrium</taxon>
    </lineage>
</organism>
<dbReference type="EnsemblPlants" id="Pp3c23_16510V3.1">
    <property type="protein sequence ID" value="Pp3c23_16510V3.1"/>
    <property type="gene ID" value="Pp3c23_16510"/>
</dbReference>
<accession>A0A2K1IJM7</accession>
<dbReference type="Proteomes" id="UP000006727">
    <property type="component" value="Chromosome 23"/>
</dbReference>
<reference evidence="2" key="3">
    <citation type="submission" date="2020-12" db="UniProtKB">
        <authorList>
            <consortium name="EnsemblPlants"/>
        </authorList>
    </citation>
    <scope>IDENTIFICATION</scope>
</reference>
<proteinExistence type="predicted"/>
<protein>
    <submittedName>
        <fullName evidence="1 2">Uncharacterized protein</fullName>
    </submittedName>
</protein>
<dbReference type="Gramene" id="Pp3c23_16510V3.1">
    <property type="protein sequence ID" value="Pp3c23_16510V3.1"/>
    <property type="gene ID" value="Pp3c23_16510"/>
</dbReference>
<gene>
    <name evidence="1" type="ORF">PHYPA_028174</name>
</gene>
<evidence type="ECO:0000313" key="3">
    <source>
        <dbReference type="Proteomes" id="UP000006727"/>
    </source>
</evidence>
<reference evidence="1 3" key="2">
    <citation type="journal article" date="2018" name="Plant J.">
        <title>The Physcomitrella patens chromosome-scale assembly reveals moss genome structure and evolution.</title>
        <authorList>
            <person name="Lang D."/>
            <person name="Ullrich K.K."/>
            <person name="Murat F."/>
            <person name="Fuchs J."/>
            <person name="Jenkins J."/>
            <person name="Haas F.B."/>
            <person name="Piednoel M."/>
            <person name="Gundlach H."/>
            <person name="Van Bel M."/>
            <person name="Meyberg R."/>
            <person name="Vives C."/>
            <person name="Morata J."/>
            <person name="Symeonidi A."/>
            <person name="Hiss M."/>
            <person name="Muchero W."/>
            <person name="Kamisugi Y."/>
            <person name="Saleh O."/>
            <person name="Blanc G."/>
            <person name="Decker E.L."/>
            <person name="van Gessel N."/>
            <person name="Grimwood J."/>
            <person name="Hayes R.D."/>
            <person name="Graham S.W."/>
            <person name="Gunter L.E."/>
            <person name="McDaniel S.F."/>
            <person name="Hoernstein S.N.W."/>
            <person name="Larsson A."/>
            <person name="Li F.W."/>
            <person name="Perroud P.F."/>
            <person name="Phillips J."/>
            <person name="Ranjan P."/>
            <person name="Rokshar D.S."/>
            <person name="Rothfels C.J."/>
            <person name="Schneider L."/>
            <person name="Shu S."/>
            <person name="Stevenson D.W."/>
            <person name="Thummler F."/>
            <person name="Tillich M."/>
            <person name="Villarreal Aguilar J.C."/>
            <person name="Widiez T."/>
            <person name="Wong G.K."/>
            <person name="Wymore A."/>
            <person name="Zhang Y."/>
            <person name="Zimmer A.D."/>
            <person name="Quatrano R.S."/>
            <person name="Mayer K.F.X."/>
            <person name="Goodstein D."/>
            <person name="Casacuberta J.M."/>
            <person name="Vandepoele K."/>
            <person name="Reski R."/>
            <person name="Cuming A.C."/>
            <person name="Tuskan G.A."/>
            <person name="Maumus F."/>
            <person name="Salse J."/>
            <person name="Schmutz J."/>
            <person name="Rensing S.A."/>
        </authorList>
    </citation>
    <scope>NUCLEOTIDE SEQUENCE [LARGE SCALE GENOMIC DNA]</scope>
    <source>
        <strain evidence="2 3">cv. Gransden 2004</strain>
    </source>
</reference>
<dbReference type="InParanoid" id="A0A2K1IJM7"/>
<name>A0A2K1IJM7_PHYPA</name>